<feature type="domain" description="Alpha/beta hydrolase fold-3" evidence="3">
    <location>
        <begin position="123"/>
        <end position="352"/>
    </location>
</feature>
<keyword evidence="2" id="KW-1133">Transmembrane helix</keyword>
<sequence length="380" mass="42792">MNPPFTTAEKVLLLIRLLFFTPWTLFIYILRALAISLYRGLPLWPFVQCAFIKVILRTFTGRQIQYLSPSTRTTYTSWVRQKVSKVHSDQPLQARLRVDIEPLGDERCSLLWVGNRRKAQKVVLFFHGGGYVTPLRPGHLEWCRRTYINSGLENGVETAVAVLEYTLCPEAQYPIQLRQAVEALTHLLDSGFHPGDIIVGGDSSGGHLAAQLVSHLCEAIPLIPPIKLDEPLAGMFLVSPRLSNKTTDESFVRNAWVDMISAETVAKSNIYYMGLSAVTDRPAESQVVAFPIDRDLAYMRRIPAVVRTAYITAGKEEVLCDQALRYACEVQQANPRFTLQMDLQEQMAHDFILLEGQNETTGRCMVAMKKWFQGVITGTS</sequence>
<dbReference type="InterPro" id="IPR029058">
    <property type="entry name" value="AB_hydrolase_fold"/>
</dbReference>
<evidence type="ECO:0000256" key="2">
    <source>
        <dbReference type="SAM" id="Phobius"/>
    </source>
</evidence>
<evidence type="ECO:0000313" key="4">
    <source>
        <dbReference type="EMBL" id="TWU78560.1"/>
    </source>
</evidence>
<name>A0A5C6GLS4_METRR</name>
<evidence type="ECO:0000313" key="5">
    <source>
        <dbReference type="Proteomes" id="UP000317257"/>
    </source>
</evidence>
<reference evidence="5" key="1">
    <citation type="submission" date="2018-12" db="EMBL/GenBank/DDBJ databases">
        <title>The complete genome of Metarhizium rileyi, a key fungal pathogen of Lepidoptera.</title>
        <authorList>
            <person name="Binneck E."/>
            <person name="Lastra C.C.L."/>
            <person name="Sosa-Gomez D.R."/>
        </authorList>
    </citation>
    <scope>NUCLEOTIDE SEQUENCE [LARGE SCALE GENOMIC DNA]</scope>
    <source>
        <strain evidence="5">Cep018-CH2</strain>
    </source>
</reference>
<organism evidence="4 5">
    <name type="scientific">Metarhizium rileyi (strain RCEF 4871)</name>
    <name type="common">Nomuraea rileyi</name>
    <dbReference type="NCBI Taxonomy" id="1649241"/>
    <lineage>
        <taxon>Eukaryota</taxon>
        <taxon>Fungi</taxon>
        <taxon>Dikarya</taxon>
        <taxon>Ascomycota</taxon>
        <taxon>Pezizomycotina</taxon>
        <taxon>Sordariomycetes</taxon>
        <taxon>Hypocreomycetidae</taxon>
        <taxon>Hypocreales</taxon>
        <taxon>Clavicipitaceae</taxon>
        <taxon>Metarhizium</taxon>
    </lineage>
</organism>
<accession>A0A5C6GLS4</accession>
<dbReference type="Proteomes" id="UP000317257">
    <property type="component" value="Unassembled WGS sequence"/>
</dbReference>
<keyword evidence="2" id="KW-0472">Membrane</keyword>
<dbReference type="PANTHER" id="PTHR48081:SF31">
    <property type="entry name" value="STERYL ACETYL HYDROLASE MUG81-RELATED"/>
    <property type="match status" value="1"/>
</dbReference>
<dbReference type="SUPFAM" id="SSF53474">
    <property type="entry name" value="alpha/beta-Hydrolases"/>
    <property type="match status" value="1"/>
</dbReference>
<comment type="caution">
    <text evidence="4">The sequence shown here is derived from an EMBL/GenBank/DDBJ whole genome shotgun (WGS) entry which is preliminary data.</text>
</comment>
<dbReference type="InterPro" id="IPR013094">
    <property type="entry name" value="AB_hydrolase_3"/>
</dbReference>
<dbReference type="Gene3D" id="3.40.50.1820">
    <property type="entry name" value="alpha/beta hydrolase"/>
    <property type="match status" value="1"/>
</dbReference>
<dbReference type="EMBL" id="SBHS01000001">
    <property type="protein sequence ID" value="TWU78560.1"/>
    <property type="molecule type" value="Genomic_DNA"/>
</dbReference>
<dbReference type="PANTHER" id="PTHR48081">
    <property type="entry name" value="AB HYDROLASE SUPERFAMILY PROTEIN C4A8.06C"/>
    <property type="match status" value="1"/>
</dbReference>
<protein>
    <recommendedName>
        <fullName evidence="3">Alpha/beta hydrolase fold-3 domain-containing protein</fullName>
    </recommendedName>
</protein>
<feature type="transmembrane region" description="Helical" evidence="2">
    <location>
        <begin position="12"/>
        <end position="30"/>
    </location>
</feature>
<dbReference type="InterPro" id="IPR050300">
    <property type="entry name" value="GDXG_lipolytic_enzyme"/>
</dbReference>
<dbReference type="AlphaFoldDB" id="A0A5C6GLS4"/>
<evidence type="ECO:0000259" key="3">
    <source>
        <dbReference type="Pfam" id="PF07859"/>
    </source>
</evidence>
<dbReference type="GO" id="GO:0016787">
    <property type="term" value="F:hydrolase activity"/>
    <property type="evidence" value="ECO:0007669"/>
    <property type="project" value="UniProtKB-KW"/>
</dbReference>
<evidence type="ECO:0000256" key="1">
    <source>
        <dbReference type="ARBA" id="ARBA00022801"/>
    </source>
</evidence>
<dbReference type="Pfam" id="PF07859">
    <property type="entry name" value="Abhydrolase_3"/>
    <property type="match status" value="1"/>
</dbReference>
<gene>
    <name evidence="4" type="ORF">ED733_003331</name>
</gene>
<proteinExistence type="predicted"/>
<keyword evidence="1" id="KW-0378">Hydrolase</keyword>
<keyword evidence="2" id="KW-0812">Transmembrane</keyword>